<name>A0AAD3SHT3_NEPGR</name>
<dbReference type="AlphaFoldDB" id="A0AAD3SHT3"/>
<evidence type="ECO:0000313" key="1">
    <source>
        <dbReference type="EMBL" id="GMH11588.1"/>
    </source>
</evidence>
<sequence>MKHCRLLPCSRCSRQCFLVELPTRVESWLQFDSAAAAAGWCRSAPNAGVLSGWMSIAVLMGNGPVMLLRC</sequence>
<dbReference type="Proteomes" id="UP001279734">
    <property type="component" value="Unassembled WGS sequence"/>
</dbReference>
<proteinExistence type="predicted"/>
<gene>
    <name evidence="1" type="ORF">Nepgr_013429</name>
</gene>
<dbReference type="EMBL" id="BSYO01000011">
    <property type="protein sequence ID" value="GMH11588.1"/>
    <property type="molecule type" value="Genomic_DNA"/>
</dbReference>
<protein>
    <submittedName>
        <fullName evidence="1">Uncharacterized protein</fullName>
    </submittedName>
</protein>
<accession>A0AAD3SHT3</accession>
<reference evidence="1" key="1">
    <citation type="submission" date="2023-05" db="EMBL/GenBank/DDBJ databases">
        <title>Nepenthes gracilis genome sequencing.</title>
        <authorList>
            <person name="Fukushima K."/>
        </authorList>
    </citation>
    <scope>NUCLEOTIDE SEQUENCE</scope>
    <source>
        <strain evidence="1">SING2019-196</strain>
    </source>
</reference>
<comment type="caution">
    <text evidence="1">The sequence shown here is derived from an EMBL/GenBank/DDBJ whole genome shotgun (WGS) entry which is preliminary data.</text>
</comment>
<evidence type="ECO:0000313" key="2">
    <source>
        <dbReference type="Proteomes" id="UP001279734"/>
    </source>
</evidence>
<keyword evidence="2" id="KW-1185">Reference proteome</keyword>
<organism evidence="1 2">
    <name type="scientific">Nepenthes gracilis</name>
    <name type="common">Slender pitcher plant</name>
    <dbReference type="NCBI Taxonomy" id="150966"/>
    <lineage>
        <taxon>Eukaryota</taxon>
        <taxon>Viridiplantae</taxon>
        <taxon>Streptophyta</taxon>
        <taxon>Embryophyta</taxon>
        <taxon>Tracheophyta</taxon>
        <taxon>Spermatophyta</taxon>
        <taxon>Magnoliopsida</taxon>
        <taxon>eudicotyledons</taxon>
        <taxon>Gunneridae</taxon>
        <taxon>Pentapetalae</taxon>
        <taxon>Caryophyllales</taxon>
        <taxon>Nepenthaceae</taxon>
        <taxon>Nepenthes</taxon>
    </lineage>
</organism>